<name>A0AAD5XWX4_9FUNG</name>
<keyword evidence="4" id="KW-1185">Reference proteome</keyword>
<dbReference type="SUPFAM" id="SSF53448">
    <property type="entry name" value="Nucleotide-diphospho-sugar transferases"/>
    <property type="match status" value="1"/>
</dbReference>
<evidence type="ECO:0000256" key="2">
    <source>
        <dbReference type="ARBA" id="ARBA00022679"/>
    </source>
</evidence>
<sequence>MLYYGTTGYYNYKAPTDNEIFENFELIIPTKESTELDMKVYQDHSLNSLVIHQSYDLKKTMPKLYIEWSNSWKKNHKNWAYHLWSDEDNRNLIKHYYPWFLETYDLFHRKIFQIDSVRYLYMHRYGGVYSDLDAESLKPLDVFFFNKDSQPVVSSIQNRKIILAYMGENRYFRHGIPNAFLGATAPGDPFWLFV</sequence>
<dbReference type="AlphaFoldDB" id="A0AAD5XWX4"/>
<dbReference type="Proteomes" id="UP001211065">
    <property type="component" value="Unassembled WGS sequence"/>
</dbReference>
<dbReference type="PANTHER" id="PTHR32385">
    <property type="entry name" value="MANNOSYL PHOSPHORYLINOSITOL CERAMIDE SYNTHASE"/>
    <property type="match status" value="1"/>
</dbReference>
<comment type="similarity">
    <text evidence="1">Belongs to the glycosyltransferase 32 family.</text>
</comment>
<organism evidence="3 4">
    <name type="scientific">Clydaea vesicula</name>
    <dbReference type="NCBI Taxonomy" id="447962"/>
    <lineage>
        <taxon>Eukaryota</taxon>
        <taxon>Fungi</taxon>
        <taxon>Fungi incertae sedis</taxon>
        <taxon>Chytridiomycota</taxon>
        <taxon>Chytridiomycota incertae sedis</taxon>
        <taxon>Chytridiomycetes</taxon>
        <taxon>Lobulomycetales</taxon>
        <taxon>Lobulomycetaceae</taxon>
        <taxon>Clydaea</taxon>
    </lineage>
</organism>
<keyword evidence="2" id="KW-0808">Transferase</keyword>
<dbReference type="GO" id="GO:0051999">
    <property type="term" value="P:mannosyl-inositol phosphorylceramide biosynthetic process"/>
    <property type="evidence" value="ECO:0007669"/>
    <property type="project" value="TreeGrafter"/>
</dbReference>
<feature type="non-terminal residue" evidence="3">
    <location>
        <position position="194"/>
    </location>
</feature>
<proteinExistence type="inferred from homology"/>
<dbReference type="PANTHER" id="PTHR32385:SF23">
    <property type="entry name" value="NUCLEOTIDE-DIPHOSPHO-SUGAR TRANSFERASE"/>
    <property type="match status" value="1"/>
</dbReference>
<accession>A0AAD5XWX4</accession>
<dbReference type="EMBL" id="JADGJW010001452">
    <property type="protein sequence ID" value="KAJ3203255.1"/>
    <property type="molecule type" value="Genomic_DNA"/>
</dbReference>
<comment type="caution">
    <text evidence="3">The sequence shown here is derived from an EMBL/GenBank/DDBJ whole genome shotgun (WGS) entry which is preliminary data.</text>
</comment>
<protein>
    <submittedName>
        <fullName evidence="3">Uncharacterized protein</fullName>
    </submittedName>
</protein>
<evidence type="ECO:0000256" key="1">
    <source>
        <dbReference type="ARBA" id="ARBA00009003"/>
    </source>
</evidence>
<gene>
    <name evidence="3" type="ORF">HK099_001568</name>
</gene>
<reference evidence="3" key="1">
    <citation type="submission" date="2020-05" db="EMBL/GenBank/DDBJ databases">
        <title>Phylogenomic resolution of chytrid fungi.</title>
        <authorList>
            <person name="Stajich J.E."/>
            <person name="Amses K."/>
            <person name="Simmons R."/>
            <person name="Seto K."/>
            <person name="Myers J."/>
            <person name="Bonds A."/>
            <person name="Quandt C.A."/>
            <person name="Barry K."/>
            <person name="Liu P."/>
            <person name="Grigoriev I."/>
            <person name="Longcore J.E."/>
            <person name="James T.Y."/>
        </authorList>
    </citation>
    <scope>NUCLEOTIDE SEQUENCE</scope>
    <source>
        <strain evidence="3">JEL0476</strain>
    </source>
</reference>
<dbReference type="GO" id="GO:0000030">
    <property type="term" value="F:mannosyltransferase activity"/>
    <property type="evidence" value="ECO:0007669"/>
    <property type="project" value="TreeGrafter"/>
</dbReference>
<dbReference type="InterPro" id="IPR029044">
    <property type="entry name" value="Nucleotide-diphossugar_trans"/>
</dbReference>
<dbReference type="GO" id="GO:0016020">
    <property type="term" value="C:membrane"/>
    <property type="evidence" value="ECO:0007669"/>
    <property type="project" value="GOC"/>
</dbReference>
<evidence type="ECO:0000313" key="3">
    <source>
        <dbReference type="EMBL" id="KAJ3203255.1"/>
    </source>
</evidence>
<dbReference type="InterPro" id="IPR007577">
    <property type="entry name" value="GlycoTrfase_DXD_sugar-bd_CS"/>
</dbReference>
<dbReference type="Pfam" id="PF04488">
    <property type="entry name" value="Gly_transf_sug"/>
    <property type="match status" value="1"/>
</dbReference>
<dbReference type="Gene3D" id="3.90.550.20">
    <property type="match status" value="1"/>
</dbReference>
<evidence type="ECO:0000313" key="4">
    <source>
        <dbReference type="Proteomes" id="UP001211065"/>
    </source>
</evidence>
<dbReference type="InterPro" id="IPR051706">
    <property type="entry name" value="Glycosyltransferase_domain"/>
</dbReference>